<dbReference type="PANTHER" id="PTHR30327">
    <property type="entry name" value="UNCHARACTERIZED PROTEIN YQGE"/>
    <property type="match status" value="1"/>
</dbReference>
<evidence type="ECO:0000313" key="4">
    <source>
        <dbReference type="Proteomes" id="UP000321805"/>
    </source>
</evidence>
<dbReference type="OrthoDB" id="9807486at2"/>
<evidence type="ECO:0000313" key="3">
    <source>
        <dbReference type="EMBL" id="QEC50477.1"/>
    </source>
</evidence>
<dbReference type="EMBL" id="CP042430">
    <property type="protein sequence ID" value="QEC50477.1"/>
    <property type="molecule type" value="Genomic_DNA"/>
</dbReference>
<dbReference type="AlphaFoldDB" id="A0A5B8UBT9"/>
<gene>
    <name evidence="3" type="ORF">FSW04_24790</name>
</gene>
<dbReference type="KEGG" id="bsol:FSW04_24790"/>
<dbReference type="InterPro" id="IPR003774">
    <property type="entry name" value="AlgH-like"/>
</dbReference>
<sequence length="181" mass="19164">MGSLQGHLLLASPALADPNFARTVVAIANHDDAGALGIVLNRPSDTEVSEAVPELDGVVDDDEVVYVGGPVEPAAIVVLAEFEDPGEAAFLVVDAIGLVSDSTGLQRLGDATAQRRIFAGYAGWGPGQLEAEIEREDWIVEPARAEDVFAPDAPDLWGRILDRKGGQFRLLARMPVDPTVN</sequence>
<dbReference type="RefSeq" id="WP_146923147.1">
    <property type="nucleotide sequence ID" value="NZ_CP042430.1"/>
</dbReference>
<proteinExistence type="inferred from homology"/>
<reference evidence="3 4" key="1">
    <citation type="journal article" date="2018" name="J. Microbiol.">
        <title>Baekduia soli gen. nov., sp. nov., a novel bacterium isolated from the soil of Baekdu Mountain and proposal of a novel family name, Baekduiaceae fam. nov.</title>
        <authorList>
            <person name="An D.S."/>
            <person name="Siddiqi M.Z."/>
            <person name="Kim K.H."/>
            <person name="Yu H.S."/>
            <person name="Im W.T."/>
        </authorList>
    </citation>
    <scope>NUCLEOTIDE SEQUENCE [LARGE SCALE GENOMIC DNA]</scope>
    <source>
        <strain evidence="3 4">BR7-21</strain>
    </source>
</reference>
<dbReference type="Pfam" id="PF02622">
    <property type="entry name" value="DUF179"/>
    <property type="match status" value="1"/>
</dbReference>
<evidence type="ECO:0000256" key="2">
    <source>
        <dbReference type="HAMAP-Rule" id="MF_00758"/>
    </source>
</evidence>
<organism evidence="3 4">
    <name type="scientific">Baekduia soli</name>
    <dbReference type="NCBI Taxonomy" id="496014"/>
    <lineage>
        <taxon>Bacteria</taxon>
        <taxon>Bacillati</taxon>
        <taxon>Actinomycetota</taxon>
        <taxon>Thermoleophilia</taxon>
        <taxon>Solirubrobacterales</taxon>
        <taxon>Baekduiaceae</taxon>
        <taxon>Baekduia</taxon>
    </lineage>
</organism>
<dbReference type="HAMAP" id="MF_00758">
    <property type="entry name" value="UPF0301"/>
    <property type="match status" value="1"/>
</dbReference>
<comment type="similarity">
    <text evidence="1 2">Belongs to the UPF0301 (AlgH) family.</text>
</comment>
<accession>A0A5B8UBT9</accession>
<dbReference type="Gene3D" id="3.40.1740.10">
    <property type="entry name" value="VC0467-like"/>
    <property type="match status" value="1"/>
</dbReference>
<keyword evidence="4" id="KW-1185">Reference proteome</keyword>
<evidence type="ECO:0000256" key="1">
    <source>
        <dbReference type="ARBA" id="ARBA00009600"/>
    </source>
</evidence>
<dbReference type="Proteomes" id="UP000321805">
    <property type="component" value="Chromosome"/>
</dbReference>
<protein>
    <recommendedName>
        <fullName evidence="2">UPF0301 protein FSW04_24790</fullName>
    </recommendedName>
</protein>
<name>A0A5B8UBT9_9ACTN</name>
<dbReference type="PANTHER" id="PTHR30327:SF1">
    <property type="entry name" value="UPF0301 PROTEIN YQGE"/>
    <property type="match status" value="1"/>
</dbReference>
<dbReference type="GO" id="GO:0005829">
    <property type="term" value="C:cytosol"/>
    <property type="evidence" value="ECO:0007669"/>
    <property type="project" value="TreeGrafter"/>
</dbReference>
<dbReference type="SUPFAM" id="SSF143456">
    <property type="entry name" value="VC0467-like"/>
    <property type="match status" value="1"/>
</dbReference>